<dbReference type="GO" id="GO:0006487">
    <property type="term" value="P:protein N-linked glycosylation"/>
    <property type="evidence" value="ECO:0007669"/>
    <property type="project" value="TreeGrafter"/>
</dbReference>
<reference evidence="2 3" key="1">
    <citation type="journal article" date="2016" name="Nat. Commun.">
        <title>Thousands of microbial genomes shed light on interconnected biogeochemical processes in an aquifer system.</title>
        <authorList>
            <person name="Anantharaman K."/>
            <person name="Brown C.T."/>
            <person name="Hug L.A."/>
            <person name="Sharon I."/>
            <person name="Castelle C.J."/>
            <person name="Probst A.J."/>
            <person name="Thomas B.C."/>
            <person name="Singh A."/>
            <person name="Wilkins M.J."/>
            <person name="Karaoz U."/>
            <person name="Brodie E.L."/>
            <person name="Williams K.H."/>
            <person name="Hubbard S.S."/>
            <person name="Banfield J.F."/>
        </authorList>
    </citation>
    <scope>NUCLEOTIDE SEQUENCE [LARGE SCALE GENOMIC DNA]</scope>
</reference>
<dbReference type="AlphaFoldDB" id="A0A1F6ARR9"/>
<dbReference type="SUPFAM" id="SSF53448">
    <property type="entry name" value="Nucleotide-diphospho-sugar transferases"/>
    <property type="match status" value="1"/>
</dbReference>
<organism evidence="2 3">
    <name type="scientific">Candidatus Gottesmanbacteria bacterium RIFCSPLOWO2_01_FULL_39_12b</name>
    <dbReference type="NCBI Taxonomy" id="1798388"/>
    <lineage>
        <taxon>Bacteria</taxon>
        <taxon>Candidatus Gottesmaniibacteriota</taxon>
    </lineage>
</organism>
<name>A0A1F6ARR9_9BACT</name>
<dbReference type="EMBL" id="MFJR01000006">
    <property type="protein sequence ID" value="OGG27193.1"/>
    <property type="molecule type" value="Genomic_DNA"/>
</dbReference>
<comment type="caution">
    <text evidence="2">The sequence shown here is derived from an EMBL/GenBank/DDBJ whole genome shotgun (WGS) entry which is preliminary data.</text>
</comment>
<dbReference type="InterPro" id="IPR029044">
    <property type="entry name" value="Nucleotide-diphossugar_trans"/>
</dbReference>
<proteinExistence type="predicted"/>
<feature type="domain" description="Glycosyltransferase 2-like" evidence="1">
    <location>
        <begin position="10"/>
        <end position="181"/>
    </location>
</feature>
<dbReference type="PANTHER" id="PTHR10859:SF91">
    <property type="entry name" value="DOLICHYL-PHOSPHATE BETA-GLUCOSYLTRANSFERASE"/>
    <property type="match status" value="1"/>
</dbReference>
<dbReference type="Gene3D" id="3.90.550.10">
    <property type="entry name" value="Spore Coat Polysaccharide Biosynthesis Protein SpsA, Chain A"/>
    <property type="match status" value="1"/>
</dbReference>
<protein>
    <recommendedName>
        <fullName evidence="1">Glycosyltransferase 2-like domain-containing protein</fullName>
    </recommendedName>
</protein>
<dbReference type="InterPro" id="IPR001173">
    <property type="entry name" value="Glyco_trans_2-like"/>
</dbReference>
<dbReference type="Pfam" id="PF00535">
    <property type="entry name" value="Glycos_transf_2"/>
    <property type="match status" value="1"/>
</dbReference>
<gene>
    <name evidence="2" type="ORF">A2960_03195</name>
</gene>
<evidence type="ECO:0000313" key="3">
    <source>
        <dbReference type="Proteomes" id="UP000176609"/>
    </source>
</evidence>
<dbReference type="PANTHER" id="PTHR10859">
    <property type="entry name" value="GLYCOSYL TRANSFERASE"/>
    <property type="match status" value="1"/>
</dbReference>
<evidence type="ECO:0000313" key="2">
    <source>
        <dbReference type="EMBL" id="OGG27193.1"/>
    </source>
</evidence>
<accession>A0A1F6ARR9</accession>
<evidence type="ECO:0000259" key="1">
    <source>
        <dbReference type="Pfam" id="PF00535"/>
    </source>
</evidence>
<sequence>MSQPKNYLLSLIIPAFNEEKKIEKDIEAAYAFFGKNKVKAEVIISTDGVTDKTNEKVRRLQSRYKDLKLISRHERAGKGFAIKQAVKEARGKYIMFADAGLCISFHNVREGVKRLDKGFDFVLASRADKKSVIVKYQPFYRQLGAKIFGLIVRYLLGIPKNITDTQCGFKFFKNKIARKLFNNLRTRGLMFDIEIILLAKKYGLKITDFPVSWTADWDSKLSLPGCLEIIKDLLVIKLKYKL</sequence>
<dbReference type="Proteomes" id="UP000176609">
    <property type="component" value="Unassembled WGS sequence"/>
</dbReference>